<dbReference type="EMBL" id="LN890982">
    <property type="protein sequence ID" value="CUS12873.1"/>
    <property type="molecule type" value="Genomic_DNA"/>
</dbReference>
<gene>
    <name evidence="3" type="ORF">GSTUAT00003032001</name>
</gene>
<feature type="transmembrane region" description="Helical" evidence="2">
    <location>
        <begin position="78"/>
        <end position="101"/>
    </location>
</feature>
<keyword evidence="2" id="KW-1133">Transmembrane helix</keyword>
<feature type="compositionally biased region" description="Basic and acidic residues" evidence="1">
    <location>
        <begin position="141"/>
        <end position="153"/>
    </location>
</feature>
<sequence length="536" mass="59931">MDHFIDTPDDPYITGITKRFTIPSASGEHSGVALKTSAGYIIISLYLLMVVYIFRVIWDLAVLVIVTLWTPDKDSRRFLPFVIIWNSGGAGQAARLMWGYCKAIRTKRKKSKNQDPEFQDPTAQLQIPLPSDPEVVSGENPESRSNESPEKSSKTGSNSLWWLALFICIYGVIWVGQLAAGVFISGKIWKGSYALANPDYIFYPDLDSLGGDNGTGGRLEKVFSLKAPSGLLALRYGDPRLEVEERVITKELNPPEGQSPNLWAGLSYGYNITGMDMGLQSDPRLTLVVNGSCHTDYTWLVNSTGEEDTYRAWGGNDTFRIKRNGDLGFPPRVTFFINDNQLRERSSNMSYAMIINTAGYYSRTPSEDPWYSTEQPRTNGTHSYQVLSKRPVLSCWEAKRWHLKGQDVEHTQLKKLPGLNLHKFWVEKVFPHEFLVPRVVSLGSVTGLHTFKSRSLSATFYNRVDPSYILDAQSYSVVSDIEHWVKASWISDRGVLRDTTTYRSVGGVNSAEGPDGSVDPSIAGFVIEGVDVYTLS</sequence>
<keyword evidence="2" id="KW-0812">Transmembrane</keyword>
<proteinExistence type="predicted"/>
<evidence type="ECO:0000256" key="1">
    <source>
        <dbReference type="SAM" id="MobiDB-lite"/>
    </source>
</evidence>
<keyword evidence="2" id="KW-0472">Membrane</keyword>
<accession>A0A292Q2B3</accession>
<evidence type="ECO:0000256" key="2">
    <source>
        <dbReference type="SAM" id="Phobius"/>
    </source>
</evidence>
<protein>
    <submittedName>
        <fullName evidence="3">Uncharacterized protein</fullName>
    </submittedName>
</protein>
<evidence type="ECO:0000313" key="4">
    <source>
        <dbReference type="Proteomes" id="UP001412239"/>
    </source>
</evidence>
<dbReference type="AlphaFoldDB" id="A0A292Q2B3"/>
<feature type="transmembrane region" description="Helical" evidence="2">
    <location>
        <begin position="160"/>
        <end position="184"/>
    </location>
</feature>
<dbReference type="Proteomes" id="UP001412239">
    <property type="component" value="Unassembled WGS sequence"/>
</dbReference>
<feature type="non-terminal residue" evidence="3">
    <location>
        <position position="1"/>
    </location>
</feature>
<name>A0A292Q2B3_9PEZI</name>
<reference evidence="3" key="1">
    <citation type="submission" date="2015-10" db="EMBL/GenBank/DDBJ databases">
        <authorList>
            <person name="Regsiter A."/>
            <person name="william w."/>
        </authorList>
    </citation>
    <scope>NUCLEOTIDE SEQUENCE</scope>
    <source>
        <strain evidence="3">Montdore</strain>
    </source>
</reference>
<keyword evidence="4" id="KW-1185">Reference proteome</keyword>
<evidence type="ECO:0000313" key="3">
    <source>
        <dbReference type="EMBL" id="CUS12873.1"/>
    </source>
</evidence>
<organism evidence="3 4">
    <name type="scientific">Tuber aestivum</name>
    <name type="common">summer truffle</name>
    <dbReference type="NCBI Taxonomy" id="59557"/>
    <lineage>
        <taxon>Eukaryota</taxon>
        <taxon>Fungi</taxon>
        <taxon>Dikarya</taxon>
        <taxon>Ascomycota</taxon>
        <taxon>Pezizomycotina</taxon>
        <taxon>Pezizomycetes</taxon>
        <taxon>Pezizales</taxon>
        <taxon>Tuberaceae</taxon>
        <taxon>Tuber</taxon>
    </lineage>
</organism>
<feature type="transmembrane region" description="Helical" evidence="2">
    <location>
        <begin position="38"/>
        <end position="58"/>
    </location>
</feature>
<feature type="region of interest" description="Disordered" evidence="1">
    <location>
        <begin position="111"/>
        <end position="156"/>
    </location>
</feature>